<dbReference type="Gene3D" id="2.60.120.650">
    <property type="entry name" value="Cupin"/>
    <property type="match status" value="1"/>
</dbReference>
<evidence type="ECO:0000313" key="6">
    <source>
        <dbReference type="Proteomes" id="UP001139157"/>
    </source>
</evidence>
<keyword evidence="3" id="KW-0408">Iron</keyword>
<sequence>MNTSVTDPTAFGLDWLVHPVSTTTFLESHWETEPMLVQRDDPGYYRELPGLDAIDELITATVPGRARTDDDGRLARTDPGGPLHNRRFRLHGNGIPDLQYIHRSYADGYSVVLNSLHMRSAPIGRLCHALEATLHHRVSTNLYLTPRHNQAFQPHADTHDVFILQLHGVKQWHVGKVMDRLPLHGRQYPANESFARFRTHTLTPGDLLYLPRGFPHEAVTVSSSSLHLTVGIHVYGWLDLLASALRLFAEDDVRLRRALPPGFIGRTVDAEYAAELAEAFAAALRSGALADTAAQQIATHLLATGKLGHRGRFAILDRIPELKPDSVLIRDPAVLCRVRTAAEQSRIDFAGNFVAGPTTLAPAFHFVAEHDRFRVADLPGDLTHDDRIELAARLVAEGLLDIEE</sequence>
<evidence type="ECO:0000259" key="4">
    <source>
        <dbReference type="PROSITE" id="PS51184"/>
    </source>
</evidence>
<dbReference type="EMBL" id="JAMRXG010000010">
    <property type="protein sequence ID" value="MCM6776356.1"/>
    <property type="molecule type" value="Genomic_DNA"/>
</dbReference>
<dbReference type="PANTHER" id="PTHR13096">
    <property type="entry name" value="MINA53 MYC INDUCED NUCLEAR ANTIGEN"/>
    <property type="match status" value="1"/>
</dbReference>
<keyword evidence="6" id="KW-1185">Reference proteome</keyword>
<feature type="domain" description="JmjC" evidence="4">
    <location>
        <begin position="93"/>
        <end position="249"/>
    </location>
</feature>
<dbReference type="GO" id="GO:0032453">
    <property type="term" value="F:histone H3K4 demethylase activity"/>
    <property type="evidence" value="ECO:0007669"/>
    <property type="project" value="TreeGrafter"/>
</dbReference>
<dbReference type="AlphaFoldDB" id="A0A9X2EDZ8"/>
<evidence type="ECO:0000256" key="1">
    <source>
        <dbReference type="ARBA" id="ARBA00001954"/>
    </source>
</evidence>
<accession>A0A9X2EDZ8</accession>
<dbReference type="Pfam" id="PF08007">
    <property type="entry name" value="JmjC_2"/>
    <property type="match status" value="1"/>
</dbReference>
<comment type="caution">
    <text evidence="5">The sequence shown here is derived from an EMBL/GenBank/DDBJ whole genome shotgun (WGS) entry which is preliminary data.</text>
</comment>
<evidence type="ECO:0000256" key="2">
    <source>
        <dbReference type="ARBA" id="ARBA00022723"/>
    </source>
</evidence>
<keyword evidence="2" id="KW-0479">Metal-binding</keyword>
<organism evidence="5 6">
    <name type="scientific">Nocardia pulmonis</name>
    <dbReference type="NCBI Taxonomy" id="2951408"/>
    <lineage>
        <taxon>Bacteria</taxon>
        <taxon>Bacillati</taxon>
        <taxon>Actinomycetota</taxon>
        <taxon>Actinomycetes</taxon>
        <taxon>Mycobacteriales</taxon>
        <taxon>Nocardiaceae</taxon>
        <taxon>Nocardia</taxon>
    </lineage>
</organism>
<dbReference type="PROSITE" id="PS51184">
    <property type="entry name" value="JMJC"/>
    <property type="match status" value="1"/>
</dbReference>
<dbReference type="InterPro" id="IPR003347">
    <property type="entry name" value="JmjC_dom"/>
</dbReference>
<name>A0A9X2EDZ8_9NOCA</name>
<protein>
    <submittedName>
        <fullName evidence="5">Cupin domain-containing protein</fullName>
    </submittedName>
</protein>
<proteinExistence type="predicted"/>
<dbReference type="Proteomes" id="UP001139157">
    <property type="component" value="Unassembled WGS sequence"/>
</dbReference>
<dbReference type="GO" id="GO:0051864">
    <property type="term" value="F:histone H3K36 demethylase activity"/>
    <property type="evidence" value="ECO:0007669"/>
    <property type="project" value="TreeGrafter"/>
</dbReference>
<dbReference type="SUPFAM" id="SSF51197">
    <property type="entry name" value="Clavaminate synthase-like"/>
    <property type="match status" value="1"/>
</dbReference>
<dbReference type="GO" id="GO:0046872">
    <property type="term" value="F:metal ion binding"/>
    <property type="evidence" value="ECO:0007669"/>
    <property type="project" value="UniProtKB-KW"/>
</dbReference>
<evidence type="ECO:0000256" key="3">
    <source>
        <dbReference type="ARBA" id="ARBA00023004"/>
    </source>
</evidence>
<dbReference type="InterPro" id="IPR039994">
    <property type="entry name" value="NO66-like"/>
</dbReference>
<gene>
    <name evidence="5" type="ORF">NDR86_22985</name>
</gene>
<dbReference type="PANTHER" id="PTHR13096:SF9">
    <property type="entry name" value="BIFUNCTIONAL LYSINE-SPECIFIC DEMETHYLASE AND HISTIDYL-HYDROXYLASE"/>
    <property type="match status" value="1"/>
</dbReference>
<comment type="cofactor">
    <cofactor evidence="1">
        <name>Fe(2+)</name>
        <dbReference type="ChEBI" id="CHEBI:29033"/>
    </cofactor>
</comment>
<dbReference type="RefSeq" id="WP_251914663.1">
    <property type="nucleotide sequence ID" value="NZ_JAMRXG010000010.1"/>
</dbReference>
<evidence type="ECO:0000313" key="5">
    <source>
        <dbReference type="EMBL" id="MCM6776356.1"/>
    </source>
</evidence>
<reference evidence="5" key="1">
    <citation type="submission" date="2022-06" db="EMBL/GenBank/DDBJ databases">
        <title>Novel species in genus nocardia.</title>
        <authorList>
            <person name="Li F."/>
        </authorList>
    </citation>
    <scope>NUCLEOTIDE SEQUENCE</scope>
    <source>
        <strain evidence="5">CDC141</strain>
    </source>
</reference>